<gene>
    <name evidence="13" type="ORF">H1S01_10585</name>
</gene>
<dbReference type="RefSeq" id="WP_188040374.1">
    <property type="nucleotide sequence ID" value="NZ_JACVHF010000009.1"/>
</dbReference>
<dbReference type="EC" id="2.1.1.-" evidence="9"/>
<keyword evidence="9" id="KW-0645">Protease</keyword>
<evidence type="ECO:0000313" key="13">
    <source>
        <dbReference type="EMBL" id="MBC9784957.1"/>
    </source>
</evidence>
<keyword evidence="6 10" id="KW-1133">Transmembrane helix</keyword>
<evidence type="ECO:0000256" key="3">
    <source>
        <dbReference type="ARBA" id="ARBA00022475"/>
    </source>
</evidence>
<dbReference type="InterPro" id="IPR014032">
    <property type="entry name" value="Peptidase_A24A_bac"/>
</dbReference>
<feature type="transmembrane region" description="Helical" evidence="10">
    <location>
        <begin position="6"/>
        <end position="24"/>
    </location>
</feature>
<comment type="function">
    <text evidence="9">Plays an essential role in type IV pili and type II pseudopili formation by proteolytically removing the leader sequence from substrate proteins and subsequently monomethylating the alpha-amino group of the newly exposed N-terminal phenylalanine.</text>
</comment>
<accession>A0ABR7T4E9</accession>
<evidence type="ECO:0000256" key="9">
    <source>
        <dbReference type="RuleBase" id="RU003794"/>
    </source>
</evidence>
<dbReference type="EMBL" id="JACVHF010000009">
    <property type="protein sequence ID" value="MBC9784957.1"/>
    <property type="molecule type" value="Genomic_DNA"/>
</dbReference>
<protein>
    <recommendedName>
        <fullName evidence="9">Prepilin leader peptidase/N-methyltransferase</fullName>
        <ecNumber evidence="9">2.1.1.-</ecNumber>
        <ecNumber evidence="9">3.4.23.43</ecNumber>
    </recommendedName>
</protein>
<evidence type="ECO:0000256" key="5">
    <source>
        <dbReference type="ARBA" id="ARBA00022692"/>
    </source>
</evidence>
<sequence length="251" mass="27466">MDIGILLVLFILGTVIGSFLNVVICRLPQNLSLVSPPSHCPQCKERLLWLDLIPLFSYVTISGQCRYCRKPIPIRYFWVELVNGIAYLTIGYQMSLTVSAIAYMVLFSILLVVIFIDLDTMLIPDELMLFGFVAGILLTAGQSWTTFVNGIMGLLTGGGILLAIAILSKGGMGGGDIKLAGVIGLFLGKTQILLVLFLSFLIGASVGIYLLITKRKTMKDMIPFGPSLAVAGYIAMFWGPPLISWYLRIYS</sequence>
<dbReference type="InterPro" id="IPR050882">
    <property type="entry name" value="Prepilin_peptidase/N-MTase"/>
</dbReference>
<feature type="domain" description="Prepilin type IV endopeptidase peptidase" evidence="11">
    <location>
        <begin position="104"/>
        <end position="208"/>
    </location>
</feature>
<reference evidence="13 14" key="1">
    <citation type="submission" date="2020-07" db="EMBL/GenBank/DDBJ databases">
        <title>Draft whole-genome sequence of Heliobacterium chlorum DSM 3682, type strain.</title>
        <authorList>
            <person name="Kyndt J.A."/>
            <person name="Meyer T.E."/>
            <person name="Imhoff J.F."/>
        </authorList>
    </citation>
    <scope>NUCLEOTIDE SEQUENCE [LARGE SCALE GENOMIC DNA]</scope>
    <source>
        <strain evidence="13 14">DSM 3682</strain>
    </source>
</reference>
<dbReference type="Pfam" id="PF01478">
    <property type="entry name" value="Peptidase_A24"/>
    <property type="match status" value="1"/>
</dbReference>
<dbReference type="InterPro" id="IPR010627">
    <property type="entry name" value="Prepilin_pept_A24_N"/>
</dbReference>
<dbReference type="Pfam" id="PF06750">
    <property type="entry name" value="A24_N_bact"/>
    <property type="match status" value="1"/>
</dbReference>
<dbReference type="EC" id="3.4.23.43" evidence="9"/>
<feature type="transmembrane region" description="Helical" evidence="10">
    <location>
        <begin position="192"/>
        <end position="212"/>
    </location>
</feature>
<comment type="subcellular location">
    <subcellularLocation>
        <location evidence="1">Cell inner membrane</location>
        <topology evidence="1">Multi-pass membrane protein</topology>
    </subcellularLocation>
    <subcellularLocation>
        <location evidence="9">Cell membrane</location>
        <topology evidence="9">Multi-pass membrane protein</topology>
    </subcellularLocation>
</comment>
<comment type="similarity">
    <text evidence="2 8">Belongs to the peptidase A24 family.</text>
</comment>
<keyword evidence="5 9" id="KW-0812">Transmembrane</keyword>
<evidence type="ECO:0000259" key="11">
    <source>
        <dbReference type="Pfam" id="PF01478"/>
    </source>
</evidence>
<feature type="domain" description="Prepilin peptidase A24 N-terminal" evidence="12">
    <location>
        <begin position="11"/>
        <end position="93"/>
    </location>
</feature>
<keyword evidence="9" id="KW-0808">Transferase</keyword>
<name>A0ABR7T4E9_HELCL</name>
<dbReference type="PANTHER" id="PTHR30487">
    <property type="entry name" value="TYPE 4 PREPILIN-LIKE PROTEINS LEADER PEPTIDE-PROCESSING ENZYME"/>
    <property type="match status" value="1"/>
</dbReference>
<keyword evidence="9" id="KW-0489">Methyltransferase</keyword>
<evidence type="ECO:0000256" key="10">
    <source>
        <dbReference type="SAM" id="Phobius"/>
    </source>
</evidence>
<organism evidence="13 14">
    <name type="scientific">Heliobacterium chlorum</name>
    <dbReference type="NCBI Taxonomy" id="2698"/>
    <lineage>
        <taxon>Bacteria</taxon>
        <taxon>Bacillati</taxon>
        <taxon>Bacillota</taxon>
        <taxon>Clostridia</taxon>
        <taxon>Eubacteriales</taxon>
        <taxon>Heliobacteriaceae</taxon>
        <taxon>Heliobacterium</taxon>
    </lineage>
</organism>
<keyword evidence="7 10" id="KW-0472">Membrane</keyword>
<keyword evidence="14" id="KW-1185">Reference proteome</keyword>
<feature type="transmembrane region" description="Helical" evidence="10">
    <location>
        <begin position="151"/>
        <end position="171"/>
    </location>
</feature>
<dbReference type="PRINTS" id="PR00864">
    <property type="entry name" value="PREPILNPTASE"/>
</dbReference>
<comment type="catalytic activity">
    <reaction evidence="9">
        <text>Typically cleaves a -Gly-|-Phe- bond to release an N-terminal, basic peptide of 5-8 residues from type IV prepilin, and then N-methylates the new N-terminal amino group, the methyl donor being S-adenosyl-L-methionine.</text>
        <dbReference type="EC" id="3.4.23.43"/>
    </reaction>
</comment>
<dbReference type="InterPro" id="IPR000045">
    <property type="entry name" value="Prepilin_IV_endopep_pep"/>
</dbReference>
<evidence type="ECO:0000259" key="12">
    <source>
        <dbReference type="Pfam" id="PF06750"/>
    </source>
</evidence>
<evidence type="ECO:0000256" key="8">
    <source>
        <dbReference type="RuleBase" id="RU003793"/>
    </source>
</evidence>
<dbReference type="Proteomes" id="UP000617402">
    <property type="component" value="Unassembled WGS sequence"/>
</dbReference>
<evidence type="ECO:0000256" key="6">
    <source>
        <dbReference type="ARBA" id="ARBA00022989"/>
    </source>
</evidence>
<feature type="transmembrane region" description="Helical" evidence="10">
    <location>
        <begin position="127"/>
        <end position="145"/>
    </location>
</feature>
<keyword evidence="4" id="KW-0997">Cell inner membrane</keyword>
<comment type="caution">
    <text evidence="13">The sequence shown here is derived from an EMBL/GenBank/DDBJ whole genome shotgun (WGS) entry which is preliminary data.</text>
</comment>
<evidence type="ECO:0000256" key="7">
    <source>
        <dbReference type="ARBA" id="ARBA00023136"/>
    </source>
</evidence>
<keyword evidence="9" id="KW-0378">Hydrolase</keyword>
<keyword evidence="9" id="KW-0511">Multifunctional enzyme</keyword>
<keyword evidence="3" id="KW-1003">Cell membrane</keyword>
<dbReference type="Gene3D" id="1.20.120.1220">
    <property type="match status" value="1"/>
</dbReference>
<evidence type="ECO:0000313" key="14">
    <source>
        <dbReference type="Proteomes" id="UP000617402"/>
    </source>
</evidence>
<evidence type="ECO:0000256" key="1">
    <source>
        <dbReference type="ARBA" id="ARBA00004429"/>
    </source>
</evidence>
<feature type="transmembrane region" description="Helical" evidence="10">
    <location>
        <begin position="100"/>
        <end position="118"/>
    </location>
</feature>
<feature type="transmembrane region" description="Helical" evidence="10">
    <location>
        <begin position="224"/>
        <end position="247"/>
    </location>
</feature>
<proteinExistence type="inferred from homology"/>
<evidence type="ECO:0000256" key="2">
    <source>
        <dbReference type="ARBA" id="ARBA00005801"/>
    </source>
</evidence>
<dbReference type="PANTHER" id="PTHR30487:SF0">
    <property type="entry name" value="PREPILIN LEADER PEPTIDASE_N-METHYLTRANSFERASE-RELATED"/>
    <property type="match status" value="1"/>
</dbReference>
<evidence type="ECO:0000256" key="4">
    <source>
        <dbReference type="ARBA" id="ARBA00022519"/>
    </source>
</evidence>